<evidence type="ECO:0000256" key="4">
    <source>
        <dbReference type="ARBA" id="ARBA00023163"/>
    </source>
</evidence>
<dbReference type="Pfam" id="PF08281">
    <property type="entry name" value="Sigma70_r4_2"/>
    <property type="match status" value="1"/>
</dbReference>
<dbReference type="InterPro" id="IPR036388">
    <property type="entry name" value="WH-like_DNA-bd_sf"/>
</dbReference>
<dbReference type="InterPro" id="IPR013324">
    <property type="entry name" value="RNA_pol_sigma_r3/r4-like"/>
</dbReference>
<reference evidence="7" key="1">
    <citation type="submission" date="2022-06" db="EMBL/GenBank/DDBJ databases">
        <title>Genome public.</title>
        <authorList>
            <person name="Sun Q."/>
        </authorList>
    </citation>
    <scope>NUCLEOTIDE SEQUENCE</scope>
    <source>
        <strain evidence="7">CWNU-1</strain>
    </source>
</reference>
<dbReference type="InterPro" id="IPR013249">
    <property type="entry name" value="RNA_pol_sigma70_r4_t2"/>
</dbReference>
<evidence type="ECO:0000313" key="7">
    <source>
        <dbReference type="EMBL" id="MCM2388916.1"/>
    </source>
</evidence>
<dbReference type="InterPro" id="IPR039425">
    <property type="entry name" value="RNA_pol_sigma-70-like"/>
</dbReference>
<dbReference type="Pfam" id="PF04542">
    <property type="entry name" value="Sigma70_r2"/>
    <property type="match status" value="1"/>
</dbReference>
<dbReference type="InterPro" id="IPR014284">
    <property type="entry name" value="RNA_pol_sigma-70_dom"/>
</dbReference>
<feature type="domain" description="RNA polymerase sigma factor 70 region 4 type 2" evidence="6">
    <location>
        <begin position="132"/>
        <end position="181"/>
    </location>
</feature>
<dbReference type="SUPFAM" id="SSF88659">
    <property type="entry name" value="Sigma3 and sigma4 domains of RNA polymerase sigma factors"/>
    <property type="match status" value="1"/>
</dbReference>
<evidence type="ECO:0000256" key="2">
    <source>
        <dbReference type="ARBA" id="ARBA00023015"/>
    </source>
</evidence>
<evidence type="ECO:0000259" key="5">
    <source>
        <dbReference type="Pfam" id="PF04542"/>
    </source>
</evidence>
<keyword evidence="2" id="KW-0805">Transcription regulation</keyword>
<dbReference type="EMBL" id="JAMQAW010000009">
    <property type="protein sequence ID" value="MCM2388916.1"/>
    <property type="molecule type" value="Genomic_DNA"/>
</dbReference>
<sequence length="187" mass="21213">MAERRGAQADGELLGSMAEGDREAFEELFRRFAPWLRGLLGQRCTDPVLVDEVVQDVFVEIWRHREHRRGKRVEQVDNVSGWLWRIAQRRLIDAQRAQERRGSLLRRLGSLPKRHVISAEDELLAQLGDGALAAVELLPADLKAVVKATSLDGLTVREAAEQLRIPTGTVKSRTSRARRLLKERLLP</sequence>
<dbReference type="PANTHER" id="PTHR43133">
    <property type="entry name" value="RNA POLYMERASE ECF-TYPE SIGMA FACTO"/>
    <property type="match status" value="1"/>
</dbReference>
<dbReference type="InterPro" id="IPR013325">
    <property type="entry name" value="RNA_pol_sigma_r2"/>
</dbReference>
<dbReference type="PANTHER" id="PTHR43133:SF46">
    <property type="entry name" value="RNA POLYMERASE SIGMA-70 FACTOR ECF SUBFAMILY"/>
    <property type="match status" value="1"/>
</dbReference>
<dbReference type="NCBIfam" id="TIGR02937">
    <property type="entry name" value="sigma70-ECF"/>
    <property type="match status" value="1"/>
</dbReference>
<evidence type="ECO:0000256" key="3">
    <source>
        <dbReference type="ARBA" id="ARBA00023082"/>
    </source>
</evidence>
<dbReference type="Proteomes" id="UP001431429">
    <property type="component" value="Unassembled WGS sequence"/>
</dbReference>
<protein>
    <submittedName>
        <fullName evidence="7">RNA polymerase sigma factor</fullName>
    </submittedName>
</protein>
<comment type="similarity">
    <text evidence="1">Belongs to the sigma-70 factor family. ECF subfamily.</text>
</comment>
<comment type="caution">
    <text evidence="7">The sequence shown here is derived from an EMBL/GenBank/DDBJ whole genome shotgun (WGS) entry which is preliminary data.</text>
</comment>
<keyword evidence="8" id="KW-1185">Reference proteome</keyword>
<feature type="domain" description="RNA polymerase sigma-70 region 2" evidence="5">
    <location>
        <begin position="28"/>
        <end position="101"/>
    </location>
</feature>
<name>A0ABT0UNT4_9ACTN</name>
<dbReference type="SUPFAM" id="SSF88946">
    <property type="entry name" value="Sigma2 domain of RNA polymerase sigma factors"/>
    <property type="match status" value="1"/>
</dbReference>
<evidence type="ECO:0000313" key="8">
    <source>
        <dbReference type="Proteomes" id="UP001431429"/>
    </source>
</evidence>
<dbReference type="RefSeq" id="WP_250919259.1">
    <property type="nucleotide sequence ID" value="NZ_JAMQAW010000009.1"/>
</dbReference>
<organism evidence="7 8">
    <name type="scientific">Streptomyces albipurpureus</name>
    <dbReference type="NCBI Taxonomy" id="2897419"/>
    <lineage>
        <taxon>Bacteria</taxon>
        <taxon>Bacillati</taxon>
        <taxon>Actinomycetota</taxon>
        <taxon>Actinomycetes</taxon>
        <taxon>Kitasatosporales</taxon>
        <taxon>Streptomycetaceae</taxon>
        <taxon>Streptomyces</taxon>
    </lineage>
</organism>
<evidence type="ECO:0000259" key="6">
    <source>
        <dbReference type="Pfam" id="PF08281"/>
    </source>
</evidence>
<accession>A0ABT0UNT4</accession>
<dbReference type="InterPro" id="IPR007627">
    <property type="entry name" value="RNA_pol_sigma70_r2"/>
</dbReference>
<proteinExistence type="inferred from homology"/>
<dbReference type="Gene3D" id="1.10.1740.10">
    <property type="match status" value="1"/>
</dbReference>
<gene>
    <name evidence="7" type="ORF">NBG84_11535</name>
</gene>
<keyword evidence="4" id="KW-0804">Transcription</keyword>
<evidence type="ECO:0000256" key="1">
    <source>
        <dbReference type="ARBA" id="ARBA00010641"/>
    </source>
</evidence>
<keyword evidence="3" id="KW-0731">Sigma factor</keyword>
<dbReference type="Gene3D" id="1.10.10.10">
    <property type="entry name" value="Winged helix-like DNA-binding domain superfamily/Winged helix DNA-binding domain"/>
    <property type="match status" value="1"/>
</dbReference>